<name>A0A2S3ZDB9_9MICO</name>
<evidence type="ECO:0000259" key="2">
    <source>
        <dbReference type="Pfam" id="PF00144"/>
    </source>
</evidence>
<dbReference type="InterPro" id="IPR050491">
    <property type="entry name" value="AmpC-like"/>
</dbReference>
<dbReference type="PANTHER" id="PTHR46825">
    <property type="entry name" value="D-ALANYL-D-ALANINE-CARBOXYPEPTIDASE/ENDOPEPTIDASE AMPH"/>
    <property type="match status" value="1"/>
</dbReference>
<gene>
    <name evidence="3" type="ORF">C3B61_12735</name>
</gene>
<feature type="region of interest" description="Disordered" evidence="1">
    <location>
        <begin position="199"/>
        <end position="218"/>
    </location>
</feature>
<evidence type="ECO:0000313" key="3">
    <source>
        <dbReference type="EMBL" id="POH64321.1"/>
    </source>
</evidence>
<keyword evidence="3" id="KW-0378">Hydrolase</keyword>
<accession>A0A2S3ZDB9</accession>
<dbReference type="Pfam" id="PF00144">
    <property type="entry name" value="Beta-lactamase"/>
    <property type="match status" value="1"/>
</dbReference>
<proteinExistence type="predicted"/>
<keyword evidence="4" id="KW-1185">Reference proteome</keyword>
<evidence type="ECO:0000313" key="4">
    <source>
        <dbReference type="Proteomes" id="UP000237340"/>
    </source>
</evidence>
<dbReference type="AlphaFoldDB" id="A0A2S3ZDB9"/>
<dbReference type="RefSeq" id="WP_103461042.1">
    <property type="nucleotide sequence ID" value="NZ_PPXD01000020.1"/>
</dbReference>
<dbReference type="PANTHER" id="PTHR46825:SF8">
    <property type="entry name" value="BETA-LACTAMASE-RELATED"/>
    <property type="match status" value="1"/>
</dbReference>
<dbReference type="Gene3D" id="3.40.710.10">
    <property type="entry name" value="DD-peptidase/beta-lactamase superfamily"/>
    <property type="match status" value="1"/>
</dbReference>
<dbReference type="InterPro" id="IPR001466">
    <property type="entry name" value="Beta-lactam-related"/>
</dbReference>
<dbReference type="Proteomes" id="UP000237340">
    <property type="component" value="Unassembled WGS sequence"/>
</dbReference>
<reference evidence="3 4" key="1">
    <citation type="submission" date="2018-01" db="EMBL/GenBank/DDBJ databases">
        <title>Cryobacterium sp. nov., from glaciers in China.</title>
        <authorList>
            <person name="Liu Q."/>
            <person name="Xin Y.-H."/>
        </authorList>
    </citation>
    <scope>NUCLEOTIDE SEQUENCE [LARGE SCALE GENOMIC DNA]</scope>
    <source>
        <strain evidence="3 4">TMN-42</strain>
    </source>
</reference>
<protein>
    <submittedName>
        <fullName evidence="3">Serine hydrolase</fullName>
    </submittedName>
</protein>
<evidence type="ECO:0000256" key="1">
    <source>
        <dbReference type="SAM" id="MobiDB-lite"/>
    </source>
</evidence>
<dbReference type="EMBL" id="PPXD01000020">
    <property type="protein sequence ID" value="POH64321.1"/>
    <property type="molecule type" value="Genomic_DNA"/>
</dbReference>
<dbReference type="GO" id="GO:0016787">
    <property type="term" value="F:hydrolase activity"/>
    <property type="evidence" value="ECO:0007669"/>
    <property type="project" value="UniProtKB-KW"/>
</dbReference>
<dbReference type="SUPFAM" id="SSF56601">
    <property type="entry name" value="beta-lactamase/transpeptidase-like"/>
    <property type="match status" value="1"/>
</dbReference>
<dbReference type="InterPro" id="IPR012338">
    <property type="entry name" value="Beta-lactam/transpept-like"/>
</dbReference>
<organism evidence="3 4">
    <name type="scientific">Cryobacterium zongtaii</name>
    <dbReference type="NCBI Taxonomy" id="1259217"/>
    <lineage>
        <taxon>Bacteria</taxon>
        <taxon>Bacillati</taxon>
        <taxon>Actinomycetota</taxon>
        <taxon>Actinomycetes</taxon>
        <taxon>Micrococcales</taxon>
        <taxon>Microbacteriaceae</taxon>
        <taxon>Cryobacterium</taxon>
    </lineage>
</organism>
<feature type="domain" description="Beta-lactamase-related" evidence="2">
    <location>
        <begin position="16"/>
        <end position="312"/>
    </location>
</feature>
<sequence>MTRAATDGDAGLAARLRQHLGPRHPVAAVAQVSPGGVVLASVGAGLDADFEIGSISKGLTGLLYRQACELGEIGAESTLGDLLPLPQGPAGPLRLAAVSRHESGLPRLPRSAQPLRRALRFLRTGENPYGEDLTELLTQARTVRLSSTRRRYSNFGFELLGHAVARSAGLDYATLLRERLTEPLGLTSMYAPATPAELRPSALQGTSRSGRPRPAWTGEAVAPAGGIRSSITDLARLTQALLEGSAPGISALDPVAPIARRGVNIGAAWITLSVRGRSITWHDGATGGFRSWLGLDRAAGTGVVVLTATSRSVDRHGFALLTELTDAHS</sequence>
<comment type="caution">
    <text evidence="3">The sequence shown here is derived from an EMBL/GenBank/DDBJ whole genome shotgun (WGS) entry which is preliminary data.</text>
</comment>